<keyword evidence="3 4" id="KW-1278">Translocase</keyword>
<dbReference type="Gene3D" id="3.30.460.80">
    <property type="entry name" value="NADH:ubiquinone oxidoreductase, 30kDa subunit"/>
    <property type="match status" value="1"/>
</dbReference>
<dbReference type="HOGENOM" id="CLU_091312_0_0_7"/>
<comment type="subcellular location">
    <subcellularLocation>
        <location evidence="3">Cell inner membrane</location>
        <topology evidence="3">Peripheral membrane protein</topology>
        <orientation evidence="3">Cytoplasmic side</orientation>
    </subcellularLocation>
</comment>
<evidence type="ECO:0000256" key="1">
    <source>
        <dbReference type="ARBA" id="ARBA00007569"/>
    </source>
</evidence>
<evidence type="ECO:0000313" key="8">
    <source>
        <dbReference type="Proteomes" id="UP000002222"/>
    </source>
</evidence>
<name>D1AZ40_SULD5</name>
<keyword evidence="3 4" id="KW-0520">NAD</keyword>
<keyword evidence="3 5" id="KW-0874">Quinone</keyword>
<dbReference type="Pfam" id="PF00329">
    <property type="entry name" value="Complex1_30kDa"/>
    <property type="match status" value="1"/>
</dbReference>
<dbReference type="InterPro" id="IPR020396">
    <property type="entry name" value="NADH_UbQ_OxRdtase_CS"/>
</dbReference>
<evidence type="ECO:0000259" key="6">
    <source>
        <dbReference type="Pfam" id="PF00329"/>
    </source>
</evidence>
<dbReference type="NCBIfam" id="TIGR01961">
    <property type="entry name" value="NuoC_fam"/>
    <property type="match status" value="1"/>
</dbReference>
<dbReference type="RefSeq" id="WP_012855944.1">
    <property type="nucleotide sequence ID" value="NC_013512.1"/>
</dbReference>
<dbReference type="PROSITE" id="PS00542">
    <property type="entry name" value="COMPLEX1_30K"/>
    <property type="match status" value="1"/>
</dbReference>
<comment type="subunit">
    <text evidence="3">NDH-1 is composed of 14 different subunits. Subunits NuoB, C, D, E, F, and G constitute the peripheral sector of the complex.</text>
</comment>
<keyword evidence="3" id="KW-0830">Ubiquinone</keyword>
<evidence type="ECO:0000256" key="5">
    <source>
        <dbReference type="RuleBase" id="RU003582"/>
    </source>
</evidence>
<keyword evidence="3" id="KW-1003">Cell membrane</keyword>
<dbReference type="eggNOG" id="COG0852">
    <property type="taxonomic scope" value="Bacteria"/>
</dbReference>
<dbReference type="Proteomes" id="UP000002222">
    <property type="component" value="Chromosome"/>
</dbReference>
<dbReference type="GO" id="GO:0050136">
    <property type="term" value="F:NADH dehydrogenase (quinone) (non-electrogenic) activity"/>
    <property type="evidence" value="ECO:0007669"/>
    <property type="project" value="UniProtKB-UniRule"/>
</dbReference>
<dbReference type="InterPro" id="IPR001268">
    <property type="entry name" value="NADH_UbQ_OxRdtase_30kDa_su"/>
</dbReference>
<dbReference type="SUPFAM" id="SSF143243">
    <property type="entry name" value="Nqo5-like"/>
    <property type="match status" value="1"/>
</dbReference>
<dbReference type="EMBL" id="CP001816">
    <property type="protein sequence ID" value="ACZ11178.1"/>
    <property type="molecule type" value="Genomic_DNA"/>
</dbReference>
<evidence type="ECO:0000256" key="2">
    <source>
        <dbReference type="ARBA" id="ARBA00022448"/>
    </source>
</evidence>
<comment type="catalytic activity">
    <reaction evidence="3 5">
        <text>a quinone + NADH + 5 H(+)(in) = a quinol + NAD(+) + 4 H(+)(out)</text>
        <dbReference type="Rhea" id="RHEA:57888"/>
        <dbReference type="ChEBI" id="CHEBI:15378"/>
        <dbReference type="ChEBI" id="CHEBI:24646"/>
        <dbReference type="ChEBI" id="CHEBI:57540"/>
        <dbReference type="ChEBI" id="CHEBI:57945"/>
        <dbReference type="ChEBI" id="CHEBI:132124"/>
    </reaction>
</comment>
<sequence length="266" mass="31566">MMRVYSDKKNVQKKAYYNDRYFVAPEIPKEAVESDEVFAKDVKDLESSFFIKESYIQRGQLVLYINAKDNLKVLEFLRDKLSYNFLSEHSAIDWLAKSGEFEIFYQLLSTSKRKRLRVKCFLKEKETLQSVSNVYKSADWAEREMYDMFGVIISGHPYMKRLLMPDDWYDHPLRKTYPLQGDEVAQWYEIDKIFGKEYRDIIGPEERDSARIDVNDTYRFAHLHHEVPFGAEPSVEKTNTDYQEEGGVFIVKKLKKEDSKIVKERP</sequence>
<dbReference type="HAMAP" id="MF_01357">
    <property type="entry name" value="NDH1_NuoC"/>
    <property type="match status" value="1"/>
</dbReference>
<dbReference type="KEGG" id="sdl:Sdel_0140"/>
<keyword evidence="3" id="KW-0997">Cell inner membrane</keyword>
<keyword evidence="2 3" id="KW-0813">Transport</keyword>
<evidence type="ECO:0000256" key="4">
    <source>
        <dbReference type="RuleBase" id="RU003456"/>
    </source>
</evidence>
<feature type="domain" description="NADH:ubiquinone oxidoreductase 30kDa subunit" evidence="6">
    <location>
        <begin position="64"/>
        <end position="182"/>
    </location>
</feature>
<dbReference type="PANTHER" id="PTHR10884:SF14">
    <property type="entry name" value="NADH DEHYDROGENASE [UBIQUINONE] IRON-SULFUR PROTEIN 3, MITOCHONDRIAL"/>
    <property type="match status" value="1"/>
</dbReference>
<dbReference type="GO" id="GO:0005886">
    <property type="term" value="C:plasma membrane"/>
    <property type="evidence" value="ECO:0007669"/>
    <property type="project" value="UniProtKB-SubCell"/>
</dbReference>
<proteinExistence type="inferred from homology"/>
<dbReference type="AlphaFoldDB" id="D1AZ40"/>
<comment type="similarity">
    <text evidence="1 3 4">Belongs to the complex I 30 kDa subunit family.</text>
</comment>
<dbReference type="GO" id="GO:0048038">
    <property type="term" value="F:quinone binding"/>
    <property type="evidence" value="ECO:0007669"/>
    <property type="project" value="UniProtKB-KW"/>
</dbReference>
<protein>
    <recommendedName>
        <fullName evidence="3">NADH-quinone oxidoreductase subunit C</fullName>
        <ecNumber evidence="3">7.1.1.-</ecNumber>
    </recommendedName>
    <alternativeName>
        <fullName evidence="3">NADH dehydrogenase I subunit C</fullName>
    </alternativeName>
    <alternativeName>
        <fullName evidence="3">NDH-1 subunit C</fullName>
    </alternativeName>
</protein>
<keyword evidence="3" id="KW-0472">Membrane</keyword>
<dbReference type="InterPro" id="IPR037232">
    <property type="entry name" value="NADH_quin_OxRdtase_su_C/D-like"/>
</dbReference>
<dbReference type="GO" id="GO:0008137">
    <property type="term" value="F:NADH dehydrogenase (ubiquinone) activity"/>
    <property type="evidence" value="ECO:0007669"/>
    <property type="project" value="InterPro"/>
</dbReference>
<keyword evidence="8" id="KW-1185">Reference proteome</keyword>
<reference evidence="7 8" key="2">
    <citation type="journal article" date="2010" name="Stand. Genomic Sci.">
        <title>Complete genome sequence of Sulfurospirillum deleyianum type strain (5175).</title>
        <authorList>
            <person name="Sikorski J."/>
            <person name="Lapidus A."/>
            <person name="Copeland A."/>
            <person name="Glavina Del Rio T."/>
            <person name="Nolan M."/>
            <person name="Lucas S."/>
            <person name="Chen F."/>
            <person name="Tice H."/>
            <person name="Cheng J.F."/>
            <person name="Saunders E."/>
            <person name="Bruce D."/>
            <person name="Goodwin L."/>
            <person name="Pitluck S."/>
            <person name="Ovchinnikova G."/>
            <person name="Pati A."/>
            <person name="Ivanova N."/>
            <person name="Mavromatis K."/>
            <person name="Chen A."/>
            <person name="Palaniappan K."/>
            <person name="Chain P."/>
            <person name="Land M."/>
            <person name="Hauser L."/>
            <person name="Chang Y.J."/>
            <person name="Jeffries C.D."/>
            <person name="Brettin T."/>
            <person name="Detter J.C."/>
            <person name="Han C."/>
            <person name="Rohde M."/>
            <person name="Lang E."/>
            <person name="Spring S."/>
            <person name="Goker M."/>
            <person name="Bristow J."/>
            <person name="Eisen J.A."/>
            <person name="Markowitz V."/>
            <person name="Hugenholtz P."/>
            <person name="Kyrpides N.C."/>
            <person name="Klenk H.P."/>
        </authorList>
    </citation>
    <scope>NUCLEOTIDE SEQUENCE [LARGE SCALE GENOMIC DNA]</scope>
    <source>
        <strain evidence="8">ATCC 51133 / DSM 6946 / 5175</strain>
    </source>
</reference>
<dbReference type="PANTHER" id="PTHR10884">
    <property type="entry name" value="NADH DEHYDROGENASE UBIQUINONE IRON-SULFUR PROTEIN 3"/>
    <property type="match status" value="1"/>
</dbReference>
<dbReference type="OrthoDB" id="9803286at2"/>
<dbReference type="NCBIfam" id="NF006304">
    <property type="entry name" value="PRK08491.1"/>
    <property type="match status" value="1"/>
</dbReference>
<accession>D1AZ40</accession>
<dbReference type="EC" id="7.1.1.-" evidence="3"/>
<reference evidence="8" key="1">
    <citation type="submission" date="2009-11" db="EMBL/GenBank/DDBJ databases">
        <title>The complete genome of Sulfurospirillum deleyianum DSM 6946.</title>
        <authorList>
            <consortium name="US DOE Joint Genome Institute (JGI-PGF)"/>
            <person name="Lucas S."/>
            <person name="Copeland A."/>
            <person name="Lapidus A."/>
            <person name="Glavina del Rio T."/>
            <person name="Dalin E."/>
            <person name="Tice H."/>
            <person name="Bruce D."/>
            <person name="Goodwin L."/>
            <person name="Pitluck S."/>
            <person name="Kyrpides N."/>
            <person name="Mavromatis K."/>
            <person name="Ivanova N."/>
            <person name="Ovchinnikova G."/>
            <person name="Munk A.C."/>
            <person name="Lu M."/>
            <person name="Brettin T."/>
            <person name="Detter J.C."/>
            <person name="Han C."/>
            <person name="Tapia R."/>
            <person name="Larimer F."/>
            <person name="Land M."/>
            <person name="Hauser L."/>
            <person name="Markowitz V."/>
            <person name="Cheng J.F."/>
            <person name="Hugenholtz P."/>
            <person name="Woyke T."/>
            <person name="Wu D."/>
            <person name="Aumann P."/>
            <person name="Schneider S."/>
            <person name="Lang E."/>
            <person name="Spring S."/>
            <person name="Klenk H.P."/>
            <person name="Eisen J.A."/>
        </authorList>
    </citation>
    <scope>NUCLEOTIDE SEQUENCE [LARGE SCALE GENOMIC DNA]</scope>
    <source>
        <strain evidence="8">ATCC 51133 / DSM 6946 / 5175</strain>
    </source>
</reference>
<organism evidence="7 8">
    <name type="scientific">Sulfurospirillum deleyianum (strain ATCC 51133 / DSM 6946 / 5175)</name>
    <dbReference type="NCBI Taxonomy" id="525898"/>
    <lineage>
        <taxon>Bacteria</taxon>
        <taxon>Pseudomonadati</taxon>
        <taxon>Campylobacterota</taxon>
        <taxon>Epsilonproteobacteria</taxon>
        <taxon>Campylobacterales</taxon>
        <taxon>Sulfurospirillaceae</taxon>
        <taxon>Sulfurospirillum</taxon>
    </lineage>
</organism>
<dbReference type="STRING" id="525898.Sdel_0140"/>
<evidence type="ECO:0000313" key="7">
    <source>
        <dbReference type="EMBL" id="ACZ11178.1"/>
    </source>
</evidence>
<dbReference type="InterPro" id="IPR010218">
    <property type="entry name" value="NADH_DH_suC"/>
</dbReference>
<comment type="function">
    <text evidence="3">NDH-1 shuttles electrons from NADH, via FMN and iron-sulfur (Fe-S) centers, to quinones in the respiratory chain. The immediate electron acceptor for the enzyme in this species is believed to be ubiquinone. Couples the redox reaction to proton translocation (for every two electrons transferred, four hydrogen ions are translocated across the cytoplasmic membrane), and thus conserves the redox energy in a proton gradient.</text>
</comment>
<gene>
    <name evidence="3" type="primary">nuoC</name>
    <name evidence="7" type="ordered locus">Sdel_0140</name>
</gene>
<evidence type="ECO:0000256" key="3">
    <source>
        <dbReference type="HAMAP-Rule" id="MF_01357"/>
    </source>
</evidence>